<name>A0A6L6XAQ9_9ACTN</name>
<keyword evidence="3" id="KW-1185">Reference proteome</keyword>
<protein>
    <submittedName>
        <fullName evidence="2">Uncharacterized protein</fullName>
    </submittedName>
</protein>
<reference evidence="2 3" key="1">
    <citation type="submission" date="2019-11" db="EMBL/GenBank/DDBJ databases">
        <title>Streptomyces typhae sp. nov., a novel endophytic actinomycete isolated from the root of cattail pollen (Typha angustifolia L.).</title>
        <authorList>
            <person name="Peng C."/>
        </authorList>
    </citation>
    <scope>NUCLEOTIDE SEQUENCE [LARGE SCALE GENOMIC DNA]</scope>
    <source>
        <strain evidence="3">p1417</strain>
        <strain evidence="2">P1417</strain>
    </source>
</reference>
<organism evidence="2 3">
    <name type="scientific">Streptomyces typhae</name>
    <dbReference type="NCBI Taxonomy" id="2681492"/>
    <lineage>
        <taxon>Bacteria</taxon>
        <taxon>Bacillati</taxon>
        <taxon>Actinomycetota</taxon>
        <taxon>Actinomycetes</taxon>
        <taxon>Kitasatosporales</taxon>
        <taxon>Streptomycetaceae</taxon>
        <taxon>Streptomyces</taxon>
    </lineage>
</organism>
<proteinExistence type="predicted"/>
<gene>
    <name evidence="1" type="ORF">GPA10_40780</name>
    <name evidence="2" type="ORF">GPA10_41175</name>
</gene>
<evidence type="ECO:0000313" key="1">
    <source>
        <dbReference type="EMBL" id="MVO90911.1"/>
    </source>
</evidence>
<accession>A0A6L6XAQ9</accession>
<sequence length="144" mass="15543">MPNQKRNHTTAQVRAWIAQGVQRLGVDEMRLRAARLLGWQLLNASNLVPTRVQARHEQRFPKARRLLLANQAASGSIALDGMTDAARQRNGVAAVAQVDGGCPCRGTGGITLGGAEPGESYERLCPVHRAAEILAHHRARRAGA</sequence>
<dbReference type="EMBL" id="WPNZ01000044">
    <property type="protein sequence ID" value="MVO90982.1"/>
    <property type="molecule type" value="Genomic_DNA"/>
</dbReference>
<dbReference type="AlphaFoldDB" id="A0A6L6XAQ9"/>
<dbReference type="EMBL" id="WPNZ01000041">
    <property type="protein sequence ID" value="MVO90911.1"/>
    <property type="molecule type" value="Genomic_DNA"/>
</dbReference>
<evidence type="ECO:0000313" key="2">
    <source>
        <dbReference type="EMBL" id="MVO90982.1"/>
    </source>
</evidence>
<evidence type="ECO:0000313" key="3">
    <source>
        <dbReference type="Proteomes" id="UP000483802"/>
    </source>
</evidence>
<comment type="caution">
    <text evidence="2">The sequence shown here is derived from an EMBL/GenBank/DDBJ whole genome shotgun (WGS) entry which is preliminary data.</text>
</comment>
<dbReference type="Proteomes" id="UP000483802">
    <property type="component" value="Unassembled WGS sequence"/>
</dbReference>